<protein>
    <submittedName>
        <fullName evidence="1">Uncharacterized protein</fullName>
    </submittedName>
</protein>
<gene>
    <name evidence="1" type="ORF">KC717_01490</name>
</gene>
<reference evidence="1" key="2">
    <citation type="journal article" date="2021" name="Microbiome">
        <title>Successional dynamics and alternative stable states in a saline activated sludge microbial community over 9 years.</title>
        <authorList>
            <person name="Wang Y."/>
            <person name="Ye J."/>
            <person name="Ju F."/>
            <person name="Liu L."/>
            <person name="Boyd J.A."/>
            <person name="Deng Y."/>
            <person name="Parks D.H."/>
            <person name="Jiang X."/>
            <person name="Yin X."/>
            <person name="Woodcroft B.J."/>
            <person name="Tyson G.W."/>
            <person name="Hugenholtz P."/>
            <person name="Polz M.F."/>
            <person name="Zhang T."/>
        </authorList>
    </citation>
    <scope>NUCLEOTIDE SEQUENCE</scope>
    <source>
        <strain evidence="1">HKST-UBA11</strain>
    </source>
</reference>
<dbReference type="Proteomes" id="UP000754563">
    <property type="component" value="Unassembled WGS sequence"/>
</dbReference>
<evidence type="ECO:0000313" key="2">
    <source>
        <dbReference type="Proteomes" id="UP000754563"/>
    </source>
</evidence>
<name>A0A955RK15_9BACT</name>
<comment type="caution">
    <text evidence="1">The sequence shown here is derived from an EMBL/GenBank/DDBJ whole genome shotgun (WGS) entry which is preliminary data.</text>
</comment>
<organism evidence="1 2">
    <name type="scientific">Candidatus Dojkabacteria bacterium</name>
    <dbReference type="NCBI Taxonomy" id="2099670"/>
    <lineage>
        <taxon>Bacteria</taxon>
        <taxon>Candidatus Dojkabacteria</taxon>
    </lineage>
</organism>
<sequence length="91" mass="10398">METTIKKIIEKEVRSHEAGLDSHHITTITNGIYKQLSEFMTVEHMSQIVELMKGEFLDLVDTLIPIVEEYEKKIDLVLNEKLGPVIDTVTS</sequence>
<evidence type="ECO:0000313" key="1">
    <source>
        <dbReference type="EMBL" id="MCA9385300.1"/>
    </source>
</evidence>
<dbReference type="EMBL" id="JAGQLH010000012">
    <property type="protein sequence ID" value="MCA9385300.1"/>
    <property type="molecule type" value="Genomic_DNA"/>
</dbReference>
<reference evidence="1" key="1">
    <citation type="submission" date="2020-04" db="EMBL/GenBank/DDBJ databases">
        <authorList>
            <person name="Zhang T."/>
        </authorList>
    </citation>
    <scope>NUCLEOTIDE SEQUENCE</scope>
    <source>
        <strain evidence="1">HKST-UBA11</strain>
    </source>
</reference>
<dbReference type="AlphaFoldDB" id="A0A955RK15"/>
<proteinExistence type="predicted"/>
<accession>A0A955RK15</accession>